<evidence type="ECO:0000256" key="6">
    <source>
        <dbReference type="ARBA" id="ARBA00023136"/>
    </source>
</evidence>
<dbReference type="NCBIfam" id="TIGR03025">
    <property type="entry name" value="EPS_sugtrans"/>
    <property type="match status" value="1"/>
</dbReference>
<reference evidence="9 10" key="1">
    <citation type="submission" date="2019-07" db="EMBL/GenBank/DDBJ databases">
        <authorList>
            <person name="Kim J."/>
        </authorList>
    </citation>
    <scope>NUCLEOTIDE SEQUENCE [LARGE SCALE GENOMIC DNA]</scope>
    <source>
        <strain evidence="10">dk17</strain>
    </source>
</reference>
<keyword evidence="5 7" id="KW-1133">Transmembrane helix</keyword>
<keyword evidence="6 7" id="KW-0472">Membrane</keyword>
<keyword evidence="3 9" id="KW-0808">Transferase</keyword>
<evidence type="ECO:0000259" key="8">
    <source>
        <dbReference type="Pfam" id="PF02397"/>
    </source>
</evidence>
<dbReference type="OrthoDB" id="9808602at2"/>
<accession>A0A563UHX0</accession>
<evidence type="ECO:0000256" key="1">
    <source>
        <dbReference type="ARBA" id="ARBA00004141"/>
    </source>
</evidence>
<comment type="caution">
    <text evidence="9">The sequence shown here is derived from an EMBL/GenBank/DDBJ whole genome shotgun (WGS) entry which is preliminary data.</text>
</comment>
<dbReference type="Pfam" id="PF02397">
    <property type="entry name" value="Bac_transf"/>
    <property type="match status" value="1"/>
</dbReference>
<feature type="domain" description="Bacterial sugar transferase" evidence="8">
    <location>
        <begin position="8"/>
        <end position="192"/>
    </location>
</feature>
<keyword evidence="4 7" id="KW-0812">Transmembrane</keyword>
<evidence type="ECO:0000313" key="10">
    <source>
        <dbReference type="Proteomes" id="UP000320042"/>
    </source>
</evidence>
<proteinExistence type="inferred from homology"/>
<sequence length="199" mass="23212">MNRSHTLKRLLDIIVSLMVIVFILSWLMPILVLMIKAESEGPGIFKQERSGRFNKPFWCYKLRSMRLNPALAHVQATKNDSRVTRVGAFIRKTSLDELPQFFNVLLGNMSLVGPRPHMIEHTERFSQTVDQYMDRHFLKPGITGWAQINGFRGEVREQDQLQKRVEHDLWYIENWSVMGDVRIIVSTVLNVIRGEENAY</sequence>
<dbReference type="InterPro" id="IPR003362">
    <property type="entry name" value="Bact_transf"/>
</dbReference>
<feature type="transmembrane region" description="Helical" evidence="7">
    <location>
        <begin position="12"/>
        <end position="35"/>
    </location>
</feature>
<dbReference type="RefSeq" id="WP_146379881.1">
    <property type="nucleotide sequence ID" value="NZ_VOEJ01000001.1"/>
</dbReference>
<evidence type="ECO:0000256" key="2">
    <source>
        <dbReference type="ARBA" id="ARBA00006464"/>
    </source>
</evidence>
<keyword evidence="10" id="KW-1185">Reference proteome</keyword>
<gene>
    <name evidence="9" type="ORF">FPZ43_00425</name>
</gene>
<evidence type="ECO:0000256" key="4">
    <source>
        <dbReference type="ARBA" id="ARBA00022692"/>
    </source>
</evidence>
<evidence type="ECO:0000256" key="7">
    <source>
        <dbReference type="SAM" id="Phobius"/>
    </source>
</evidence>
<dbReference type="InterPro" id="IPR017475">
    <property type="entry name" value="EPS_sugar_tfrase"/>
</dbReference>
<evidence type="ECO:0000256" key="3">
    <source>
        <dbReference type="ARBA" id="ARBA00022679"/>
    </source>
</evidence>
<protein>
    <submittedName>
        <fullName evidence="9">Exopolysaccharide biosynthesis polyprenyl glycosylphosphotransferase</fullName>
    </submittedName>
</protein>
<dbReference type="PANTHER" id="PTHR30576">
    <property type="entry name" value="COLANIC BIOSYNTHESIS UDP-GLUCOSE LIPID CARRIER TRANSFERASE"/>
    <property type="match status" value="1"/>
</dbReference>
<dbReference type="Proteomes" id="UP000320042">
    <property type="component" value="Unassembled WGS sequence"/>
</dbReference>
<dbReference type="AlphaFoldDB" id="A0A563UHX0"/>
<dbReference type="EMBL" id="VOEJ01000001">
    <property type="protein sequence ID" value="TWR30984.1"/>
    <property type="molecule type" value="Genomic_DNA"/>
</dbReference>
<organism evidence="9 10">
    <name type="scientific">Mucilaginibacter pallidiroseus</name>
    <dbReference type="NCBI Taxonomy" id="2599295"/>
    <lineage>
        <taxon>Bacteria</taxon>
        <taxon>Pseudomonadati</taxon>
        <taxon>Bacteroidota</taxon>
        <taxon>Sphingobacteriia</taxon>
        <taxon>Sphingobacteriales</taxon>
        <taxon>Sphingobacteriaceae</taxon>
        <taxon>Mucilaginibacter</taxon>
    </lineage>
</organism>
<comment type="similarity">
    <text evidence="2">Belongs to the bacterial sugar transferase family.</text>
</comment>
<dbReference type="PANTHER" id="PTHR30576:SF0">
    <property type="entry name" value="UNDECAPRENYL-PHOSPHATE N-ACETYLGALACTOSAMINYL 1-PHOSPHATE TRANSFERASE-RELATED"/>
    <property type="match status" value="1"/>
</dbReference>
<name>A0A563UHX0_9SPHI</name>
<evidence type="ECO:0000313" key="9">
    <source>
        <dbReference type="EMBL" id="TWR30984.1"/>
    </source>
</evidence>
<comment type="subcellular location">
    <subcellularLocation>
        <location evidence="1">Membrane</location>
        <topology evidence="1">Multi-pass membrane protein</topology>
    </subcellularLocation>
</comment>
<dbReference type="GO" id="GO:0016020">
    <property type="term" value="C:membrane"/>
    <property type="evidence" value="ECO:0007669"/>
    <property type="project" value="UniProtKB-SubCell"/>
</dbReference>
<evidence type="ECO:0000256" key="5">
    <source>
        <dbReference type="ARBA" id="ARBA00022989"/>
    </source>
</evidence>
<dbReference type="GO" id="GO:0016780">
    <property type="term" value="F:phosphotransferase activity, for other substituted phosphate groups"/>
    <property type="evidence" value="ECO:0007669"/>
    <property type="project" value="TreeGrafter"/>
</dbReference>